<dbReference type="EMBL" id="WIND01000015">
    <property type="protein sequence ID" value="MSU91042.1"/>
    <property type="molecule type" value="Genomic_DNA"/>
</dbReference>
<organism evidence="3 4">
    <name type="scientific">Halovulum marinum</name>
    <dbReference type="NCBI Taxonomy" id="2662447"/>
    <lineage>
        <taxon>Bacteria</taxon>
        <taxon>Pseudomonadati</taxon>
        <taxon>Pseudomonadota</taxon>
        <taxon>Alphaproteobacteria</taxon>
        <taxon>Rhodobacterales</taxon>
        <taxon>Paracoccaceae</taxon>
        <taxon>Halovulum</taxon>
    </lineage>
</organism>
<dbReference type="Pfam" id="PF12804">
    <property type="entry name" value="NTP_transf_3"/>
    <property type="match status" value="1"/>
</dbReference>
<dbReference type="InterPro" id="IPR029044">
    <property type="entry name" value="Nucleotide-diphossugar_trans"/>
</dbReference>
<dbReference type="Proteomes" id="UP000474957">
    <property type="component" value="Unassembled WGS sequence"/>
</dbReference>
<dbReference type="InterPro" id="IPR012184">
    <property type="entry name" value="Bifunc_Mopterin-bd"/>
</dbReference>
<proteinExistence type="predicted"/>
<keyword evidence="4" id="KW-1185">Reference proteome</keyword>
<dbReference type="SUPFAM" id="SSF53448">
    <property type="entry name" value="Nucleotide-diphospho-sugar transferases"/>
    <property type="match status" value="1"/>
</dbReference>
<gene>
    <name evidence="3" type="ORF">GE300_15745</name>
</gene>
<evidence type="ECO:0000313" key="4">
    <source>
        <dbReference type="Proteomes" id="UP000474957"/>
    </source>
</evidence>
<dbReference type="PIRSF" id="PIRSF036626">
    <property type="entry name" value="MPTBd_MobAlike"/>
    <property type="match status" value="1"/>
</dbReference>
<dbReference type="CDD" id="cd03522">
    <property type="entry name" value="MoeA_like"/>
    <property type="match status" value="1"/>
</dbReference>
<keyword evidence="1" id="KW-0460">Magnesium</keyword>
<protein>
    <submittedName>
        <fullName evidence="3">NTP transferase domain-containing protein</fullName>
    </submittedName>
</protein>
<comment type="caution">
    <text evidence="3">The sequence shown here is derived from an EMBL/GenBank/DDBJ whole genome shotgun (WGS) entry which is preliminary data.</text>
</comment>
<name>A0A6L5Z4U1_9RHOB</name>
<feature type="domain" description="MobA-like NTP transferase" evidence="2">
    <location>
        <begin position="344"/>
        <end position="504"/>
    </location>
</feature>
<keyword evidence="3" id="KW-0808">Transferase</keyword>
<dbReference type="InterPro" id="IPR036425">
    <property type="entry name" value="MoaB/Mog-like_dom_sf"/>
</dbReference>
<dbReference type="InterPro" id="IPR025877">
    <property type="entry name" value="MobA-like_NTP_Trfase"/>
</dbReference>
<dbReference type="GO" id="GO:0016779">
    <property type="term" value="F:nucleotidyltransferase activity"/>
    <property type="evidence" value="ECO:0007669"/>
    <property type="project" value="UniProtKB-ARBA"/>
</dbReference>
<accession>A0A6L5Z4U1</accession>
<evidence type="ECO:0000313" key="3">
    <source>
        <dbReference type="EMBL" id="MSU91042.1"/>
    </source>
</evidence>
<evidence type="ECO:0000259" key="2">
    <source>
        <dbReference type="Pfam" id="PF12804"/>
    </source>
</evidence>
<reference evidence="3 4" key="1">
    <citation type="submission" date="2019-10" db="EMBL/GenBank/DDBJ databases">
        <title>Cognatihalovulum marinum gen. nov. sp. nov., a new member of the family Rhodobacteraceae isolated from deep seawater of the Northwest Indian Ocean.</title>
        <authorList>
            <person name="Ruan C."/>
            <person name="Wang J."/>
            <person name="Zheng X."/>
            <person name="Song L."/>
            <person name="Zhu Y."/>
            <person name="Huang Y."/>
            <person name="Lu Z."/>
            <person name="Du W."/>
            <person name="Huang L."/>
            <person name="Dai X."/>
        </authorList>
    </citation>
    <scope>NUCLEOTIDE SEQUENCE [LARGE SCALE GENOMIC DNA]</scope>
    <source>
        <strain evidence="3 4">2CG4</strain>
    </source>
</reference>
<dbReference type="CDD" id="cd04182">
    <property type="entry name" value="GT_2_like_f"/>
    <property type="match status" value="1"/>
</dbReference>
<sequence length="538" mass="55249">MRFGPEPVARAEGALLAHSVQAGKRKLRKGLLLGADEIAALQAAGIAEVTVARLEPGDVAEDAAAMQVASALVPGGHGVRLTRPQNGRVNLLADRPGVLRLDARAIHALNAVDPAITLATLPDLTRVSDAMMLATVKIIPYAVPGAALARAAAALGNAPVISVAPTELRTAELIVTRTPGFSDKLVDKGRRAVADRLAALGVRLVRDEVVPHETGAVAAALARTRAPLVLILGASATSDPADVCPAGLIAAGGTLTRFGMPVDPGNLLFLGRRAAAQVVGLPGCARSPALNGADWVLERLVCGIDVGDAEIAAMGVGGLLKEIPVRPQPRVIAPAPKAGAPVDVVLLAAGASRRMRGRDKLLETVAGAPLLRRAAEAALASRARRVLVVLPPDAGARAEALAGLAVETVIAETAAEGMGASLRTGIAALPEDSAGVIVALADMPEVDAAAFDALIAAYDPGRHREICRAAAPDGTPGHPVLFGRRFYESLQDLRGDTGARGIVAGAREYVFDVTLDSRAPLTDLDTPEDWAAWRALAD</sequence>
<dbReference type="Gene3D" id="3.90.550.10">
    <property type="entry name" value="Spore Coat Polysaccharide Biosynthesis Protein SpsA, Chain A"/>
    <property type="match status" value="1"/>
</dbReference>
<dbReference type="PANTHER" id="PTHR43777">
    <property type="entry name" value="MOLYBDENUM COFACTOR CYTIDYLYLTRANSFERASE"/>
    <property type="match status" value="1"/>
</dbReference>
<dbReference type="PANTHER" id="PTHR43777:SF1">
    <property type="entry name" value="MOLYBDENUM COFACTOR CYTIDYLYLTRANSFERASE"/>
    <property type="match status" value="1"/>
</dbReference>
<dbReference type="AlphaFoldDB" id="A0A6L5Z4U1"/>
<evidence type="ECO:0000256" key="1">
    <source>
        <dbReference type="ARBA" id="ARBA00022842"/>
    </source>
</evidence>
<dbReference type="Gene3D" id="3.40.980.10">
    <property type="entry name" value="MoaB/Mog-like domain"/>
    <property type="match status" value="1"/>
</dbReference>
<dbReference type="SUPFAM" id="SSF53218">
    <property type="entry name" value="Molybdenum cofactor biosynthesis proteins"/>
    <property type="match status" value="1"/>
</dbReference>